<evidence type="ECO:0000256" key="3">
    <source>
        <dbReference type="ARBA" id="ARBA00023295"/>
    </source>
</evidence>
<dbReference type="InterPro" id="IPR040605">
    <property type="entry name" value="Glyco_hydro2_dom5"/>
</dbReference>
<dbReference type="PROSITE" id="PS00608">
    <property type="entry name" value="GLYCOSYL_HYDROL_F2_2"/>
    <property type="match status" value="1"/>
</dbReference>
<evidence type="ECO:0000313" key="10">
    <source>
        <dbReference type="Proteomes" id="UP000199050"/>
    </source>
</evidence>
<keyword evidence="10" id="KW-1185">Reference proteome</keyword>
<feature type="domain" description="Glycoside hydrolase family 2 immunoglobulin-like beta-sandwich" evidence="4">
    <location>
        <begin position="191"/>
        <end position="274"/>
    </location>
</feature>
<dbReference type="Pfam" id="PF02837">
    <property type="entry name" value="Glyco_hydro_2_N"/>
    <property type="match status" value="1"/>
</dbReference>
<dbReference type="InterPro" id="IPR006102">
    <property type="entry name" value="Ig-like_GH2"/>
</dbReference>
<dbReference type="SUPFAM" id="SSF49303">
    <property type="entry name" value="beta-Galactosidase/glucuronidase domain"/>
    <property type="match status" value="1"/>
</dbReference>
<sequence length="1182" mass="131405">MNTARKWNGGWQFSRQPLGSELTKVMAEADWMPVTLPHDWLIYDTNALYENGEGWYSKTHILDKISPERCYSLRFEGVYMDSTLYVNGQEAGEWKYGYSTFEFDITPYLQEGDNRIVMRVVHESPNSRWYSGAGIYRSVWLREYPLSHIAADGIYIAARLADGGNWTVDVDAELELAETAGWPGDDGQNHAAGVEKAAYTLRHTVLDGDGNAVALEESAVLMADSRGTVHAHSRLTVEQPALWDIASPSLYWLKTELLAGGTVIQEERERFGFRTVELDSDKGFFLNGRSFKLNGVCQHHDLGALGAAVNTAALRRQIVLLQEMGVNAIRTAHNMPAVELMELADEMGVLIVSEAFDMWERSKTPYDYARFFPEWWRKDIASWVRRDRNRPSLIMWSIGNEIYDTHAGDRGQEVTRMLQDEVLLHDPRGNGFVTIGSNYMPWENAQKCADIVKVAGYNYGEKYYDTHHAEHPDWMIYGSETCSTVQSRGVYHFPLEQPVLADDDLQCSALGNSSTSWGAKNTETCITGDRDAKYSLGQFLWTGFDYIGEPTPYHTKNSYFGQLDTAGFPKDSYYIYQAEWTDYRTAPMIHIFPYWDFSEGQLIDVRVCSNAPRIELFLDDVSQGTYDIDHEHGLQLVGNWQLPYKAGVLRADAYDEQGQVIASEQRASFGDASSLVLAADKQELAADGQDLIFVTITAADAAGLPVENANNRVLLGIEGPGRLVGLDNGDSTDYDAYKGASRRMFSGKLLAIIAGTLEPGAITLRAESAGIAGAEIVLQSVPAVTDTGAEPEERVLYADCPLEAWRGAGLKAGHASGEALPEVPVRKLEILCPEGTLLTPDKSGLPIRVKLHPENATYQDVEWRITNAAGVDSNIAALEVKGQEVLVTPLGDGDVFVRCGVRNGAEGIRIYSQMEIKLSGFGQAYLNPYEFISAAYHSSASYNLTNGNERGVATAREGESLICFERIDFGSYGADELTMPVFALDSEEYPIEIWEGIPGQSGAVLLDTVLYRKPSRWNVYQEETYKLPRQLRGITTISFILRKKIHLKGISFARRHKAFARLGALDNSRIYGDTFSVTEHAIEGIGNNVSLIYEDMDFGKHGAVSLQICGRSGLANNTVHLLFSGPDGDSKQLVEFQGADSYTVREFTLEPVYGAHTVTFLFLPGSNFDLRWFRFLQAGEGD</sequence>
<protein>
    <submittedName>
        <fullName evidence="9">Beta-galactosidase</fullName>
    </submittedName>
</protein>
<dbReference type="InterPro" id="IPR008964">
    <property type="entry name" value="Invasin/intimin_cell_adhesion"/>
</dbReference>
<dbReference type="InterPro" id="IPR017853">
    <property type="entry name" value="GH"/>
</dbReference>
<evidence type="ECO:0000259" key="6">
    <source>
        <dbReference type="Pfam" id="PF02837"/>
    </source>
</evidence>
<evidence type="ECO:0000256" key="1">
    <source>
        <dbReference type="ARBA" id="ARBA00007401"/>
    </source>
</evidence>
<proteinExistence type="inferred from homology"/>
<evidence type="ECO:0000256" key="2">
    <source>
        <dbReference type="ARBA" id="ARBA00022801"/>
    </source>
</evidence>
<dbReference type="Gene3D" id="3.20.20.80">
    <property type="entry name" value="Glycosidases"/>
    <property type="match status" value="1"/>
</dbReference>
<dbReference type="InterPro" id="IPR006103">
    <property type="entry name" value="Glyco_hydro_2_cat"/>
</dbReference>
<comment type="similarity">
    <text evidence="1">Belongs to the glycosyl hydrolase 2 family.</text>
</comment>
<dbReference type="GO" id="GO:0004553">
    <property type="term" value="F:hydrolase activity, hydrolyzing O-glycosyl compounds"/>
    <property type="evidence" value="ECO:0007669"/>
    <property type="project" value="InterPro"/>
</dbReference>
<evidence type="ECO:0000259" key="8">
    <source>
        <dbReference type="Pfam" id="PF18565"/>
    </source>
</evidence>
<dbReference type="OrthoDB" id="9762066at2"/>
<reference evidence="10" key="1">
    <citation type="submission" date="2016-10" db="EMBL/GenBank/DDBJ databases">
        <authorList>
            <person name="Varghese N."/>
            <person name="Submissions S."/>
        </authorList>
    </citation>
    <scope>NUCLEOTIDE SEQUENCE [LARGE SCALE GENOMIC DNA]</scope>
    <source>
        <strain evidence="10">CGMCC 1.11012</strain>
    </source>
</reference>
<dbReference type="InterPro" id="IPR013783">
    <property type="entry name" value="Ig-like_fold"/>
</dbReference>
<evidence type="ECO:0000259" key="5">
    <source>
        <dbReference type="Pfam" id="PF02836"/>
    </source>
</evidence>
<dbReference type="InterPro" id="IPR032311">
    <property type="entry name" value="DUF4982"/>
</dbReference>
<dbReference type="SUPFAM" id="SSF49373">
    <property type="entry name" value="Invasin/intimin cell-adhesion fragments"/>
    <property type="match status" value="1"/>
</dbReference>
<dbReference type="SUPFAM" id="SSF51445">
    <property type="entry name" value="(Trans)glycosidases"/>
    <property type="match status" value="1"/>
</dbReference>
<feature type="domain" description="Glycosyl hydrolases family 2 sugar binding" evidence="6">
    <location>
        <begin position="43"/>
        <end position="145"/>
    </location>
</feature>
<dbReference type="Pfam" id="PF18565">
    <property type="entry name" value="Glyco_hydro2_C5"/>
    <property type="match status" value="1"/>
</dbReference>
<dbReference type="EMBL" id="FNDX01000004">
    <property type="protein sequence ID" value="SDI29961.1"/>
    <property type="molecule type" value="Genomic_DNA"/>
</dbReference>
<dbReference type="InterPro" id="IPR008979">
    <property type="entry name" value="Galactose-bd-like_sf"/>
</dbReference>
<evidence type="ECO:0000259" key="4">
    <source>
        <dbReference type="Pfam" id="PF00703"/>
    </source>
</evidence>
<dbReference type="AlphaFoldDB" id="A0A1G8JFW2"/>
<dbReference type="InterPro" id="IPR006104">
    <property type="entry name" value="Glyco_hydro_2_N"/>
</dbReference>
<feature type="domain" description="Glycoside hydrolase family 2" evidence="8">
    <location>
        <begin position="675"/>
        <end position="776"/>
    </location>
</feature>
<dbReference type="InterPro" id="IPR006101">
    <property type="entry name" value="Glyco_hydro_2"/>
</dbReference>
<feature type="domain" description="Glycoside hydrolase family 2 catalytic" evidence="5">
    <location>
        <begin position="281"/>
        <end position="418"/>
    </location>
</feature>
<dbReference type="Pfam" id="PF16355">
    <property type="entry name" value="DUF4982"/>
    <property type="match status" value="1"/>
</dbReference>
<dbReference type="InterPro" id="IPR036156">
    <property type="entry name" value="Beta-gal/glucu_dom_sf"/>
</dbReference>
<dbReference type="Pfam" id="PF02836">
    <property type="entry name" value="Glyco_hydro_2_C"/>
    <property type="match status" value="1"/>
</dbReference>
<dbReference type="PANTHER" id="PTHR42732:SF1">
    <property type="entry name" value="BETA-MANNOSIDASE"/>
    <property type="match status" value="1"/>
</dbReference>
<dbReference type="SUPFAM" id="SSF49785">
    <property type="entry name" value="Galactose-binding domain-like"/>
    <property type="match status" value="1"/>
</dbReference>
<gene>
    <name evidence="9" type="ORF">SAMN05216192_104177</name>
</gene>
<dbReference type="Proteomes" id="UP000199050">
    <property type="component" value="Unassembled WGS sequence"/>
</dbReference>
<dbReference type="Gene3D" id="2.60.120.260">
    <property type="entry name" value="Galactose-binding domain-like"/>
    <property type="match status" value="2"/>
</dbReference>
<organism evidence="9 10">
    <name type="scientific">Paenibacillus typhae</name>
    <dbReference type="NCBI Taxonomy" id="1174501"/>
    <lineage>
        <taxon>Bacteria</taxon>
        <taxon>Bacillati</taxon>
        <taxon>Bacillota</taxon>
        <taxon>Bacilli</taxon>
        <taxon>Bacillales</taxon>
        <taxon>Paenibacillaceae</taxon>
        <taxon>Paenibacillus</taxon>
    </lineage>
</organism>
<dbReference type="STRING" id="1174501.SAMN05216192_104177"/>
<dbReference type="PANTHER" id="PTHR42732">
    <property type="entry name" value="BETA-GALACTOSIDASE"/>
    <property type="match status" value="1"/>
</dbReference>
<dbReference type="GO" id="GO:0005975">
    <property type="term" value="P:carbohydrate metabolic process"/>
    <property type="evidence" value="ECO:0007669"/>
    <property type="project" value="InterPro"/>
</dbReference>
<keyword evidence="2" id="KW-0378">Hydrolase</keyword>
<dbReference type="Pfam" id="PF00703">
    <property type="entry name" value="Glyco_hydro_2"/>
    <property type="match status" value="1"/>
</dbReference>
<dbReference type="RefSeq" id="WP_090713019.1">
    <property type="nucleotide sequence ID" value="NZ_CBCSKY010000004.1"/>
</dbReference>
<dbReference type="PRINTS" id="PR00132">
    <property type="entry name" value="GLHYDRLASE2"/>
</dbReference>
<keyword evidence="3" id="KW-0326">Glycosidase</keyword>
<accession>A0A1G8JFW2</accession>
<dbReference type="InterPro" id="IPR023232">
    <property type="entry name" value="Glyco_hydro_2_AS"/>
</dbReference>
<feature type="domain" description="DUF4982" evidence="7">
    <location>
        <begin position="600"/>
        <end position="662"/>
    </location>
</feature>
<evidence type="ECO:0000259" key="7">
    <source>
        <dbReference type="Pfam" id="PF16355"/>
    </source>
</evidence>
<evidence type="ECO:0000313" key="9">
    <source>
        <dbReference type="EMBL" id="SDI29961.1"/>
    </source>
</evidence>
<name>A0A1G8JFW2_9BACL</name>
<dbReference type="Gene3D" id="2.60.40.10">
    <property type="entry name" value="Immunoglobulins"/>
    <property type="match status" value="3"/>
</dbReference>
<dbReference type="InterPro" id="IPR051913">
    <property type="entry name" value="GH2_Domain-Containing"/>
</dbReference>